<keyword evidence="6" id="KW-0804">Transcription</keyword>
<dbReference type="InterPro" id="IPR036236">
    <property type="entry name" value="Znf_C2H2_sf"/>
</dbReference>
<dbReference type="InterPro" id="IPR051061">
    <property type="entry name" value="Zinc_finger_trans_reg"/>
</dbReference>
<comment type="subcellular location">
    <subcellularLocation>
        <location evidence="1">Nucleus</location>
    </subcellularLocation>
</comment>
<feature type="domain" description="C2H2-type" evidence="9">
    <location>
        <begin position="34"/>
        <end position="61"/>
    </location>
</feature>
<keyword evidence="2" id="KW-0479">Metal-binding</keyword>
<dbReference type="PANTHER" id="PTHR46179:SF13">
    <property type="entry name" value="C2H2-TYPE DOMAIN-CONTAINING PROTEIN"/>
    <property type="match status" value="1"/>
</dbReference>
<evidence type="ECO:0000256" key="3">
    <source>
        <dbReference type="ARBA" id="ARBA00022771"/>
    </source>
</evidence>
<evidence type="ECO:0000256" key="2">
    <source>
        <dbReference type="ARBA" id="ARBA00022723"/>
    </source>
</evidence>
<sequence>MYRFWIPCPEPGCGAVLRSSQRLSDHRAWHRGDTTCPVCTKCFSRPDVLREHRRRSSACRPAPACSCDSCLALISRGFKPLHTGQKPGLPCRVPGCGAVLKNRARLSDHNAWHRGDTVCPVCTKRFSTPGNLREHCRTVRCAPPPPPPPPQARAAQFKW</sequence>
<evidence type="ECO:0000259" key="9">
    <source>
        <dbReference type="PROSITE" id="PS50157"/>
    </source>
</evidence>
<evidence type="ECO:0000256" key="7">
    <source>
        <dbReference type="ARBA" id="ARBA00023242"/>
    </source>
</evidence>
<dbReference type="Pfam" id="PF00096">
    <property type="entry name" value="zf-C2H2"/>
    <property type="match status" value="2"/>
</dbReference>
<evidence type="ECO:0000256" key="1">
    <source>
        <dbReference type="ARBA" id="ARBA00004123"/>
    </source>
</evidence>
<dbReference type="OrthoDB" id="19132at2759"/>
<comment type="caution">
    <text evidence="10">The sequence shown here is derived from an EMBL/GenBank/DDBJ whole genome shotgun (WGS) entry which is preliminary data.</text>
</comment>
<proteinExistence type="predicted"/>
<keyword evidence="5" id="KW-0805">Transcription regulation</keyword>
<name>A0A6A4X0E7_AMPAM</name>
<organism evidence="10 11">
    <name type="scientific">Amphibalanus amphitrite</name>
    <name type="common">Striped barnacle</name>
    <name type="synonym">Balanus amphitrite</name>
    <dbReference type="NCBI Taxonomy" id="1232801"/>
    <lineage>
        <taxon>Eukaryota</taxon>
        <taxon>Metazoa</taxon>
        <taxon>Ecdysozoa</taxon>
        <taxon>Arthropoda</taxon>
        <taxon>Crustacea</taxon>
        <taxon>Multicrustacea</taxon>
        <taxon>Cirripedia</taxon>
        <taxon>Thoracica</taxon>
        <taxon>Thoracicalcarea</taxon>
        <taxon>Balanomorpha</taxon>
        <taxon>Balanoidea</taxon>
        <taxon>Balanidae</taxon>
        <taxon>Amphibalaninae</taxon>
        <taxon>Amphibalanus</taxon>
    </lineage>
</organism>
<evidence type="ECO:0000256" key="5">
    <source>
        <dbReference type="ARBA" id="ARBA00023015"/>
    </source>
</evidence>
<dbReference type="SMART" id="SM00355">
    <property type="entry name" value="ZnF_C2H2"/>
    <property type="match status" value="4"/>
</dbReference>
<keyword evidence="11" id="KW-1185">Reference proteome</keyword>
<dbReference type="PANTHER" id="PTHR46179">
    <property type="entry name" value="ZINC FINGER PROTEIN"/>
    <property type="match status" value="1"/>
</dbReference>
<evidence type="ECO:0000256" key="4">
    <source>
        <dbReference type="ARBA" id="ARBA00022833"/>
    </source>
</evidence>
<keyword evidence="7" id="KW-0539">Nucleus</keyword>
<keyword evidence="4" id="KW-0862">Zinc</keyword>
<evidence type="ECO:0000313" key="11">
    <source>
        <dbReference type="Proteomes" id="UP000440578"/>
    </source>
</evidence>
<dbReference type="AlphaFoldDB" id="A0A6A4X0E7"/>
<dbReference type="Gene3D" id="3.30.160.60">
    <property type="entry name" value="Classic Zinc Finger"/>
    <property type="match status" value="2"/>
</dbReference>
<dbReference type="PROSITE" id="PS00028">
    <property type="entry name" value="ZINC_FINGER_C2H2_1"/>
    <property type="match status" value="1"/>
</dbReference>
<dbReference type="GO" id="GO:0005634">
    <property type="term" value="C:nucleus"/>
    <property type="evidence" value="ECO:0007669"/>
    <property type="project" value="UniProtKB-SubCell"/>
</dbReference>
<reference evidence="10 11" key="1">
    <citation type="submission" date="2019-07" db="EMBL/GenBank/DDBJ databases">
        <title>Draft genome assembly of a fouling barnacle, Amphibalanus amphitrite (Darwin, 1854): The first reference genome for Thecostraca.</title>
        <authorList>
            <person name="Kim W."/>
        </authorList>
    </citation>
    <scope>NUCLEOTIDE SEQUENCE [LARGE SCALE GENOMIC DNA]</scope>
    <source>
        <strain evidence="10">SNU_AA5</strain>
        <tissue evidence="10">Soma without cirri and trophi</tissue>
    </source>
</reference>
<dbReference type="InterPro" id="IPR013087">
    <property type="entry name" value="Znf_C2H2_type"/>
</dbReference>
<gene>
    <name evidence="10" type="primary">ZFP92</name>
    <name evidence="10" type="ORF">FJT64_017517</name>
</gene>
<dbReference type="GO" id="GO:0006357">
    <property type="term" value="P:regulation of transcription by RNA polymerase II"/>
    <property type="evidence" value="ECO:0007669"/>
    <property type="project" value="TreeGrafter"/>
</dbReference>
<evidence type="ECO:0000313" key="10">
    <source>
        <dbReference type="EMBL" id="KAF0311673.1"/>
    </source>
</evidence>
<evidence type="ECO:0000256" key="6">
    <source>
        <dbReference type="ARBA" id="ARBA00023163"/>
    </source>
</evidence>
<dbReference type="EMBL" id="VIIS01000220">
    <property type="protein sequence ID" value="KAF0311673.1"/>
    <property type="molecule type" value="Genomic_DNA"/>
</dbReference>
<protein>
    <submittedName>
        <fullName evidence="10">Zinc finger protein 92</fullName>
    </submittedName>
</protein>
<accession>A0A6A4X0E7</accession>
<dbReference type="SUPFAM" id="SSF57667">
    <property type="entry name" value="beta-beta-alpha zinc fingers"/>
    <property type="match status" value="2"/>
</dbReference>
<evidence type="ECO:0000256" key="8">
    <source>
        <dbReference type="PROSITE-ProRule" id="PRU00042"/>
    </source>
</evidence>
<dbReference type="Proteomes" id="UP000440578">
    <property type="component" value="Unassembled WGS sequence"/>
</dbReference>
<dbReference type="GO" id="GO:0008270">
    <property type="term" value="F:zinc ion binding"/>
    <property type="evidence" value="ECO:0007669"/>
    <property type="project" value="UniProtKB-KW"/>
</dbReference>
<feature type="domain" description="C2H2-type" evidence="9">
    <location>
        <begin position="117"/>
        <end position="145"/>
    </location>
</feature>
<dbReference type="PROSITE" id="PS50157">
    <property type="entry name" value="ZINC_FINGER_C2H2_2"/>
    <property type="match status" value="2"/>
</dbReference>
<keyword evidence="3 8" id="KW-0863">Zinc-finger</keyword>